<dbReference type="FunFam" id="3.40.50.10420:FF:000007">
    <property type="entry name" value="5-formyltetrahydrofolate cyclo-ligase"/>
    <property type="match status" value="1"/>
</dbReference>
<dbReference type="STRING" id="307972.A0A2G8JXW3"/>
<dbReference type="GO" id="GO:0005739">
    <property type="term" value="C:mitochondrion"/>
    <property type="evidence" value="ECO:0007669"/>
    <property type="project" value="TreeGrafter"/>
</dbReference>
<dbReference type="GO" id="GO:0005524">
    <property type="term" value="F:ATP binding"/>
    <property type="evidence" value="ECO:0007669"/>
    <property type="project" value="UniProtKB-KW"/>
</dbReference>
<comment type="similarity">
    <text evidence="1 7">Belongs to the 5-formyltetrahydrofolate cyclo-ligase family.</text>
</comment>
<comment type="cofactor">
    <cofactor evidence="7">
        <name>Mg(2+)</name>
        <dbReference type="ChEBI" id="CHEBI:18420"/>
    </cofactor>
</comment>
<dbReference type="InterPro" id="IPR002698">
    <property type="entry name" value="FTHF_cligase"/>
</dbReference>
<dbReference type="SUPFAM" id="SSF100950">
    <property type="entry name" value="NagB/RpiA/CoA transferase-like"/>
    <property type="match status" value="1"/>
</dbReference>
<dbReference type="PIRSF" id="PIRSF006806">
    <property type="entry name" value="FTHF_cligase"/>
    <property type="match status" value="1"/>
</dbReference>
<dbReference type="AlphaFoldDB" id="A0A2G8JXW3"/>
<feature type="binding site" evidence="6">
    <location>
        <begin position="10"/>
        <end position="14"/>
    </location>
    <ligand>
        <name>ATP</name>
        <dbReference type="ChEBI" id="CHEBI:30616"/>
    </ligand>
</feature>
<dbReference type="EC" id="6.3.3.2" evidence="5 7"/>
<evidence type="ECO:0000256" key="1">
    <source>
        <dbReference type="ARBA" id="ARBA00010638"/>
    </source>
</evidence>
<dbReference type="GO" id="GO:0035999">
    <property type="term" value="P:tetrahydrofolate interconversion"/>
    <property type="evidence" value="ECO:0007669"/>
    <property type="project" value="TreeGrafter"/>
</dbReference>
<accession>A0A2G8JXW3</accession>
<organism evidence="8 9">
    <name type="scientific">Stichopus japonicus</name>
    <name type="common">Sea cucumber</name>
    <dbReference type="NCBI Taxonomy" id="307972"/>
    <lineage>
        <taxon>Eukaryota</taxon>
        <taxon>Metazoa</taxon>
        <taxon>Echinodermata</taxon>
        <taxon>Eleutherozoa</taxon>
        <taxon>Echinozoa</taxon>
        <taxon>Holothuroidea</taxon>
        <taxon>Aspidochirotacea</taxon>
        <taxon>Aspidochirotida</taxon>
        <taxon>Stichopodidae</taxon>
        <taxon>Apostichopus</taxon>
    </lineage>
</organism>
<sequence length="202" mass="23094">MSSIAVHEAKQMLRKELKKRIAALSVEERANQSQYVITKLISHPIYKRSQRISVYLPMIHEEVNTEGILRHIFKSKKSCFIPQYIGPKMEMLKLHSMEDYQSLPVTKWNIKQPATDDKREEALSSGGLDLIIMPGLGFSTDGDRIGRGKAYYDTYLKRCSEHQSGMPKTIAVAFKEQIVEDIPTTDSDQKIDHVLFGYMDEG</sequence>
<gene>
    <name evidence="8" type="ORF">BSL78_22585</name>
</gene>
<dbReference type="InterPro" id="IPR037171">
    <property type="entry name" value="NagB/RpiA_transferase-like"/>
</dbReference>
<feature type="binding site" evidence="6">
    <location>
        <begin position="144"/>
        <end position="152"/>
    </location>
    <ligand>
        <name>ATP</name>
        <dbReference type="ChEBI" id="CHEBI:30616"/>
    </ligand>
</feature>
<keyword evidence="3 6" id="KW-0067">ATP-binding</keyword>
<evidence type="ECO:0000256" key="7">
    <source>
        <dbReference type="RuleBase" id="RU361279"/>
    </source>
</evidence>
<comment type="catalytic activity">
    <reaction evidence="4 7">
        <text>(6S)-5-formyl-5,6,7,8-tetrahydrofolate + ATP = (6R)-5,10-methenyltetrahydrofolate + ADP + phosphate</text>
        <dbReference type="Rhea" id="RHEA:10488"/>
        <dbReference type="ChEBI" id="CHEBI:30616"/>
        <dbReference type="ChEBI" id="CHEBI:43474"/>
        <dbReference type="ChEBI" id="CHEBI:57455"/>
        <dbReference type="ChEBI" id="CHEBI:57457"/>
        <dbReference type="ChEBI" id="CHEBI:456216"/>
        <dbReference type="EC" id="6.3.3.2"/>
    </reaction>
</comment>
<dbReference type="Pfam" id="PF01812">
    <property type="entry name" value="5-FTHF_cyc-lig"/>
    <property type="match status" value="1"/>
</dbReference>
<dbReference type="OrthoDB" id="2015992at2759"/>
<dbReference type="GO" id="GO:0030272">
    <property type="term" value="F:5-formyltetrahydrofolate cyclo-ligase activity"/>
    <property type="evidence" value="ECO:0007669"/>
    <property type="project" value="UniProtKB-EC"/>
</dbReference>
<dbReference type="Gene3D" id="3.40.50.10420">
    <property type="entry name" value="NagB/RpiA/CoA transferase-like"/>
    <property type="match status" value="1"/>
</dbReference>
<name>A0A2G8JXW3_STIJA</name>
<proteinExistence type="inferred from homology"/>
<protein>
    <recommendedName>
        <fullName evidence="5 7">5-formyltetrahydrofolate cyclo-ligase</fullName>
        <ecNumber evidence="5 7">6.3.3.2</ecNumber>
    </recommendedName>
</protein>
<keyword evidence="2 6" id="KW-0547">Nucleotide-binding</keyword>
<dbReference type="GO" id="GO:0009396">
    <property type="term" value="P:folic acid-containing compound biosynthetic process"/>
    <property type="evidence" value="ECO:0007669"/>
    <property type="project" value="TreeGrafter"/>
</dbReference>
<evidence type="ECO:0000256" key="6">
    <source>
        <dbReference type="PIRSR" id="PIRSR006806-1"/>
    </source>
</evidence>
<evidence type="ECO:0000256" key="3">
    <source>
        <dbReference type="ARBA" id="ARBA00022840"/>
    </source>
</evidence>
<dbReference type="PANTHER" id="PTHR23407:SF1">
    <property type="entry name" value="5-FORMYLTETRAHYDROFOLATE CYCLO-LIGASE"/>
    <property type="match status" value="1"/>
</dbReference>
<feature type="binding site" evidence="6">
    <location>
        <position position="56"/>
    </location>
    <ligand>
        <name>substrate</name>
    </ligand>
</feature>
<evidence type="ECO:0000256" key="4">
    <source>
        <dbReference type="ARBA" id="ARBA00036539"/>
    </source>
</evidence>
<keyword evidence="8" id="KW-0436">Ligase</keyword>
<keyword evidence="7" id="KW-0479">Metal-binding</keyword>
<dbReference type="NCBIfam" id="TIGR02727">
    <property type="entry name" value="MTHFS_bact"/>
    <property type="match status" value="1"/>
</dbReference>
<evidence type="ECO:0000313" key="8">
    <source>
        <dbReference type="EMBL" id="PIK40573.1"/>
    </source>
</evidence>
<reference evidence="8 9" key="1">
    <citation type="journal article" date="2017" name="PLoS Biol.">
        <title>The sea cucumber genome provides insights into morphological evolution and visceral regeneration.</title>
        <authorList>
            <person name="Zhang X."/>
            <person name="Sun L."/>
            <person name="Yuan J."/>
            <person name="Sun Y."/>
            <person name="Gao Y."/>
            <person name="Zhang L."/>
            <person name="Li S."/>
            <person name="Dai H."/>
            <person name="Hamel J.F."/>
            <person name="Liu C."/>
            <person name="Yu Y."/>
            <person name="Liu S."/>
            <person name="Lin W."/>
            <person name="Guo K."/>
            <person name="Jin S."/>
            <person name="Xu P."/>
            <person name="Storey K.B."/>
            <person name="Huan P."/>
            <person name="Zhang T."/>
            <person name="Zhou Y."/>
            <person name="Zhang J."/>
            <person name="Lin C."/>
            <person name="Li X."/>
            <person name="Xing L."/>
            <person name="Huo D."/>
            <person name="Sun M."/>
            <person name="Wang L."/>
            <person name="Mercier A."/>
            <person name="Li F."/>
            <person name="Yang H."/>
            <person name="Xiang J."/>
        </authorList>
    </citation>
    <scope>NUCLEOTIDE SEQUENCE [LARGE SCALE GENOMIC DNA]</scope>
    <source>
        <strain evidence="8">Shaxun</strain>
        <tissue evidence="8">Muscle</tissue>
    </source>
</reference>
<evidence type="ECO:0000313" key="9">
    <source>
        <dbReference type="Proteomes" id="UP000230750"/>
    </source>
</evidence>
<dbReference type="GO" id="GO:0046872">
    <property type="term" value="F:metal ion binding"/>
    <property type="evidence" value="ECO:0007669"/>
    <property type="project" value="UniProtKB-KW"/>
</dbReference>
<evidence type="ECO:0000256" key="5">
    <source>
        <dbReference type="ARBA" id="ARBA00038966"/>
    </source>
</evidence>
<feature type="binding site" evidence="6">
    <location>
        <position position="62"/>
    </location>
    <ligand>
        <name>substrate</name>
    </ligand>
</feature>
<evidence type="ECO:0000256" key="2">
    <source>
        <dbReference type="ARBA" id="ARBA00022741"/>
    </source>
</evidence>
<dbReference type="Proteomes" id="UP000230750">
    <property type="component" value="Unassembled WGS sequence"/>
</dbReference>
<keyword evidence="7" id="KW-0460">Magnesium</keyword>
<keyword evidence="9" id="KW-1185">Reference proteome</keyword>
<comment type="caution">
    <text evidence="8">The sequence shown here is derived from an EMBL/GenBank/DDBJ whole genome shotgun (WGS) entry which is preliminary data.</text>
</comment>
<dbReference type="InterPro" id="IPR024185">
    <property type="entry name" value="FTHF_cligase-like_sf"/>
</dbReference>
<dbReference type="PANTHER" id="PTHR23407">
    <property type="entry name" value="ATPASE INHIBITOR/5-FORMYLTETRAHYDROFOLATE CYCLO-LIGASE"/>
    <property type="match status" value="1"/>
</dbReference>
<dbReference type="EMBL" id="MRZV01001107">
    <property type="protein sequence ID" value="PIK40573.1"/>
    <property type="molecule type" value="Genomic_DNA"/>
</dbReference>